<reference evidence="2 3" key="1">
    <citation type="submission" date="2016-11" db="EMBL/GenBank/DDBJ databases">
        <title>Draft Genome Sequences of Nine Cyanobacterial Strains from Diverse Habitats.</title>
        <authorList>
            <person name="Zhu T."/>
            <person name="Hou S."/>
            <person name="Lu X."/>
            <person name="Hess W.R."/>
        </authorList>
    </citation>
    <scope>NUCLEOTIDE SEQUENCE [LARGE SCALE GENOMIC DNA]</scope>
    <source>
        <strain evidence="2 3">IAM M-71</strain>
    </source>
</reference>
<name>A0A1U7IN75_9CYAN</name>
<dbReference type="STRING" id="454136.NIES2119_09080"/>
<keyword evidence="1" id="KW-1133">Transmembrane helix</keyword>
<evidence type="ECO:0000313" key="3">
    <source>
        <dbReference type="Proteomes" id="UP000185860"/>
    </source>
</evidence>
<dbReference type="RefSeq" id="WP_073593147.1">
    <property type="nucleotide sequence ID" value="NZ_MRCE01000007.1"/>
</dbReference>
<feature type="transmembrane region" description="Helical" evidence="1">
    <location>
        <begin position="68"/>
        <end position="88"/>
    </location>
</feature>
<feature type="transmembrane region" description="Helical" evidence="1">
    <location>
        <begin position="7"/>
        <end position="38"/>
    </location>
</feature>
<accession>A0A1U7IN75</accession>
<dbReference type="EMBL" id="MRCE01000007">
    <property type="protein sequence ID" value="OKH38735.1"/>
    <property type="molecule type" value="Genomic_DNA"/>
</dbReference>
<proteinExistence type="predicted"/>
<gene>
    <name evidence="2" type="ORF">NIES2119_09080</name>
</gene>
<organism evidence="2 3">
    <name type="scientific">[Phormidium ambiguum] IAM M-71</name>
    <dbReference type="NCBI Taxonomy" id="454136"/>
    <lineage>
        <taxon>Bacteria</taxon>
        <taxon>Bacillati</taxon>
        <taxon>Cyanobacteriota</taxon>
        <taxon>Cyanophyceae</taxon>
        <taxon>Oscillatoriophycideae</taxon>
        <taxon>Aerosakkonematales</taxon>
        <taxon>Aerosakkonemataceae</taxon>
        <taxon>Floridanema</taxon>
    </lineage>
</organism>
<keyword evidence="1" id="KW-0812">Transmembrane</keyword>
<evidence type="ECO:0000256" key="1">
    <source>
        <dbReference type="SAM" id="Phobius"/>
    </source>
</evidence>
<dbReference type="AlphaFoldDB" id="A0A1U7IN75"/>
<comment type="caution">
    <text evidence="2">The sequence shown here is derived from an EMBL/GenBank/DDBJ whole genome shotgun (WGS) entry which is preliminary data.</text>
</comment>
<sequence length="96" mass="10435">MSILPKFFRLLLTTAFSFVAPVILIGAIILGLCLVGFVPGFEILCQSGIETLAQFLETFGNGSPIEGIFAIGFTFAIVGAIFETYTSYRYQTLRGN</sequence>
<keyword evidence="1" id="KW-0472">Membrane</keyword>
<evidence type="ECO:0000313" key="2">
    <source>
        <dbReference type="EMBL" id="OKH38735.1"/>
    </source>
</evidence>
<dbReference type="Proteomes" id="UP000185860">
    <property type="component" value="Unassembled WGS sequence"/>
</dbReference>
<protein>
    <submittedName>
        <fullName evidence="2">Uncharacterized protein</fullName>
    </submittedName>
</protein>
<dbReference type="OrthoDB" id="488264at2"/>